<dbReference type="AlphaFoldDB" id="A0A1H8A2F6"/>
<organism evidence="1 2">
    <name type="scientific">Hydrogenoanaerobacterium saccharovorans</name>
    <dbReference type="NCBI Taxonomy" id="474960"/>
    <lineage>
        <taxon>Bacteria</taxon>
        <taxon>Bacillati</taxon>
        <taxon>Bacillota</taxon>
        <taxon>Clostridia</taxon>
        <taxon>Eubacteriales</taxon>
        <taxon>Oscillospiraceae</taxon>
        <taxon>Hydrogenoanaerobacterium</taxon>
    </lineage>
</organism>
<keyword evidence="2" id="KW-1185">Reference proteome</keyword>
<accession>A0A1H8A2F6</accession>
<evidence type="ECO:0000313" key="2">
    <source>
        <dbReference type="Proteomes" id="UP000199158"/>
    </source>
</evidence>
<dbReference type="OrthoDB" id="4876345at2"/>
<proteinExistence type="predicted"/>
<dbReference type="STRING" id="474960.SAMN05216180_1074"/>
<sequence length="431" mass="49676">MSKQREEYYWHKLDNAAKVFPAVRSSSNSSVFRITAKLTDIIDPSILTTAVEKALAELPTFNVKLRKGMFWYYWETNFQPPVVTEDSTYPLRRIDKSQNNGFMFRVTYLGKKINLEMFHALTDGAGAVVLLKTIVYFYLKQCYPDAITVNELIAETGFSQHALDEDSFLRLRKGNLHIKAPKVNPAYQMKGTRYFSDRVDVTQGILPTMGVVALSKAAGVTVTVYLTSLLMYSIYQNNYKYYAENKPIVFSVPINLRGFFQSNTIRNFFSFITVAVNFYEHDYTFEEVLQQISKQMKDALKIENITERIAYNVNAERNLAIRFIPLFFKNIFLRAIYSKGEKGYTSTISNLGQIKLPAEQLPFIERIESLNNITKRQCFKVCLCSLGDKMTVSFVSGMEDKDVERYFFRFLSDKGLDVQIVSNRVDEDEVL</sequence>
<dbReference type="EMBL" id="FOCG01000001">
    <property type="protein sequence ID" value="SEM64925.1"/>
    <property type="molecule type" value="Genomic_DNA"/>
</dbReference>
<name>A0A1H8A2F6_9FIRM</name>
<dbReference type="RefSeq" id="WP_092752376.1">
    <property type="nucleotide sequence ID" value="NZ_FOCG01000001.1"/>
</dbReference>
<evidence type="ECO:0000313" key="1">
    <source>
        <dbReference type="EMBL" id="SEM64925.1"/>
    </source>
</evidence>
<gene>
    <name evidence="1" type="ORF">SAMN05216180_1074</name>
</gene>
<reference evidence="1 2" key="1">
    <citation type="submission" date="2016-10" db="EMBL/GenBank/DDBJ databases">
        <authorList>
            <person name="de Groot N.N."/>
        </authorList>
    </citation>
    <scope>NUCLEOTIDE SEQUENCE [LARGE SCALE GENOMIC DNA]</scope>
    <source>
        <strain evidence="1 2">CGMCC 1.5070</strain>
    </source>
</reference>
<dbReference type="Proteomes" id="UP000199158">
    <property type="component" value="Unassembled WGS sequence"/>
</dbReference>
<protein>
    <submittedName>
        <fullName evidence="1">Uncharacterized protein, contains a NRPS condensation (Elongation) domain</fullName>
    </submittedName>
</protein>